<accession>A0A2D3UL80</accession>
<reference evidence="6 7" key="1">
    <citation type="submission" date="2016-03" db="EMBL/GenBank/DDBJ databases">
        <authorList>
            <person name="Ploux O."/>
        </authorList>
    </citation>
    <scope>NUCLEOTIDE SEQUENCE [LARGE SCALE GENOMIC DNA]</scope>
    <source>
        <strain evidence="6 7">URUG2</strain>
    </source>
</reference>
<dbReference type="OrthoDB" id="432970at2759"/>
<dbReference type="SUPFAM" id="SSF144232">
    <property type="entry name" value="HIT/MYND zinc finger-like"/>
    <property type="match status" value="1"/>
</dbReference>
<dbReference type="PROSITE" id="PS01360">
    <property type="entry name" value="ZF_MYND_1"/>
    <property type="match status" value="1"/>
</dbReference>
<dbReference type="Proteomes" id="UP000225277">
    <property type="component" value="Unassembled WGS sequence"/>
</dbReference>
<evidence type="ECO:0000256" key="4">
    <source>
        <dbReference type="PROSITE-ProRule" id="PRU00134"/>
    </source>
</evidence>
<dbReference type="Gene3D" id="6.10.140.2220">
    <property type="match status" value="1"/>
</dbReference>
<dbReference type="InterPro" id="IPR002893">
    <property type="entry name" value="Znf_MYND"/>
</dbReference>
<evidence type="ECO:0000256" key="2">
    <source>
        <dbReference type="ARBA" id="ARBA00022771"/>
    </source>
</evidence>
<evidence type="ECO:0000313" key="7">
    <source>
        <dbReference type="Proteomes" id="UP000225277"/>
    </source>
</evidence>
<evidence type="ECO:0000259" key="5">
    <source>
        <dbReference type="PROSITE" id="PS50865"/>
    </source>
</evidence>
<keyword evidence="2 4" id="KW-0863">Zinc-finger</keyword>
<keyword evidence="1" id="KW-0479">Metal-binding</keyword>
<dbReference type="Pfam" id="PF01753">
    <property type="entry name" value="zf-MYND"/>
    <property type="match status" value="1"/>
</dbReference>
<dbReference type="EMBL" id="FJUY01000001">
    <property type="protein sequence ID" value="CZT14032.1"/>
    <property type="molecule type" value="Genomic_DNA"/>
</dbReference>
<keyword evidence="3" id="KW-0862">Zinc</keyword>
<dbReference type="GO" id="GO:0008270">
    <property type="term" value="F:zinc ion binding"/>
    <property type="evidence" value="ECO:0007669"/>
    <property type="project" value="UniProtKB-KW"/>
</dbReference>
<organism evidence="6 7">
    <name type="scientific">Ramularia collo-cygni</name>
    <dbReference type="NCBI Taxonomy" id="112498"/>
    <lineage>
        <taxon>Eukaryota</taxon>
        <taxon>Fungi</taxon>
        <taxon>Dikarya</taxon>
        <taxon>Ascomycota</taxon>
        <taxon>Pezizomycotina</taxon>
        <taxon>Dothideomycetes</taxon>
        <taxon>Dothideomycetidae</taxon>
        <taxon>Mycosphaerellales</taxon>
        <taxon>Mycosphaerellaceae</taxon>
        <taxon>Ramularia</taxon>
    </lineage>
</organism>
<evidence type="ECO:0000256" key="3">
    <source>
        <dbReference type="ARBA" id="ARBA00022833"/>
    </source>
</evidence>
<dbReference type="AlphaFoldDB" id="A0A2D3UL80"/>
<proteinExistence type="predicted"/>
<dbReference type="STRING" id="112498.A0A2D3UL80"/>
<name>A0A2D3UL80_9PEZI</name>
<dbReference type="GeneID" id="35595414"/>
<evidence type="ECO:0000256" key="1">
    <source>
        <dbReference type="ARBA" id="ARBA00022723"/>
    </source>
</evidence>
<gene>
    <name evidence="6" type="ORF">RCC_00007</name>
</gene>
<protein>
    <recommendedName>
        <fullName evidence="5">MYND-type domain-containing protein</fullName>
    </recommendedName>
</protein>
<keyword evidence="7" id="KW-1185">Reference proteome</keyword>
<dbReference type="RefSeq" id="XP_023620930.1">
    <property type="nucleotide sequence ID" value="XM_023765162.1"/>
</dbReference>
<dbReference type="PROSITE" id="PS50865">
    <property type="entry name" value="ZF_MYND_2"/>
    <property type="match status" value="1"/>
</dbReference>
<feature type="domain" description="MYND-type" evidence="5">
    <location>
        <begin position="193"/>
        <end position="232"/>
    </location>
</feature>
<sequence length="235" mass="26207">MYRASQPSGFTPFLSPMTVPPGCKETALKHSRVLRMTARLGLPLRFGIVGNQAILDTSLEPEIREHQENPGLAGTACNAVLKHLSINKSPVDKTIAFNDVPGLPNPVIMLGRMDDGDYLNIEDVHAMWAFIDEAMTNSMAKEQHATDSESLSRSYESFHAHMTPENFIKFWEDEKKCPDFPRGKLQCPVSLACKACGKIEEGKMMRCGKCEVVKYCGVDCQKLHWSAHKLVCSKH</sequence>
<evidence type="ECO:0000313" key="6">
    <source>
        <dbReference type="EMBL" id="CZT14032.1"/>
    </source>
</evidence>